<reference evidence="4 5" key="1">
    <citation type="submission" date="2015-09" db="EMBL/GenBank/DDBJ databases">
        <title>Identification and resolution of microdiversity through metagenomic sequencing of parallel consortia.</title>
        <authorList>
            <person name="Nelson W.C."/>
            <person name="Romine M.F."/>
            <person name="Lindemann S.R."/>
        </authorList>
    </citation>
    <scope>NUCLEOTIDE SEQUENCE [LARGE SCALE GENOMIC DNA]</scope>
    <source>
        <strain evidence="4">HL-55</strain>
    </source>
</reference>
<dbReference type="Pfam" id="PF13464">
    <property type="entry name" value="RodZ_C"/>
    <property type="match status" value="1"/>
</dbReference>
<gene>
    <name evidence="4" type="primary">rodZ</name>
    <name evidence="4" type="ORF">HLUCCX14_12950</name>
</gene>
<evidence type="ECO:0000256" key="1">
    <source>
        <dbReference type="SAM" id="MobiDB-lite"/>
    </source>
</evidence>
<dbReference type="PATRIC" id="fig|1305731.5.peg.1067"/>
<dbReference type="Gene3D" id="1.10.260.40">
    <property type="entry name" value="lambda repressor-like DNA-binding domains"/>
    <property type="match status" value="1"/>
</dbReference>
<sequence length="333" mass="36044">MSGDEQAHQVTTESVGDQLRLARERLGLDISAIADEQHLRPSVIQAIENGDYSKIDTELFLKGYVRTYARQVGLDADAVIADLNQELEPVRQQKELEQQASPLVSIERTKRRKRQIAKLLIVMVIVAVTAYLVVGYLAGRDADSVPSPASESTSDTSAPSEEVEVSDLQGQEADLLAPPQDDSEPPLFEEVVEPAVSVTDTVTAEVAPQAEPDLPQEIASDGAPDDQMPMVTQTTEPALQDSAQLPGVSEPTQARLQMSFSDDCWIQITDAGGNRLASSLRRSGDQLDVSGEAPLRIVVGAVSAVESIRFQGETLNVGDLRVVNNRSEFTLEL</sequence>
<accession>A0A0P7YCU5</accession>
<comment type="caution">
    <text evidence="4">The sequence shown here is derived from an EMBL/GenBank/DDBJ whole genome shotgun (WGS) entry which is preliminary data.</text>
</comment>
<evidence type="ECO:0000259" key="3">
    <source>
        <dbReference type="Pfam" id="PF13464"/>
    </source>
</evidence>
<keyword evidence="2" id="KW-0472">Membrane</keyword>
<feature type="region of interest" description="Disordered" evidence="1">
    <location>
        <begin position="205"/>
        <end position="230"/>
    </location>
</feature>
<dbReference type="STRING" id="1305731.GCA_000934705_01030"/>
<organism evidence="4 5">
    <name type="scientific">Marinobacter excellens HL-55</name>
    <dbReference type="NCBI Taxonomy" id="1305731"/>
    <lineage>
        <taxon>Bacteria</taxon>
        <taxon>Pseudomonadati</taxon>
        <taxon>Pseudomonadota</taxon>
        <taxon>Gammaproteobacteria</taxon>
        <taxon>Pseudomonadales</taxon>
        <taxon>Marinobacteraceae</taxon>
        <taxon>Marinobacter</taxon>
    </lineage>
</organism>
<keyword evidence="2" id="KW-1133">Transmembrane helix</keyword>
<feature type="transmembrane region" description="Helical" evidence="2">
    <location>
        <begin position="116"/>
        <end position="138"/>
    </location>
</feature>
<dbReference type="PANTHER" id="PTHR34475">
    <property type="match status" value="1"/>
</dbReference>
<dbReference type="AlphaFoldDB" id="A0A0P7YCU5"/>
<protein>
    <submittedName>
        <fullName evidence="4">Cytoskeleton protein RodZ</fullName>
    </submittedName>
</protein>
<dbReference type="GO" id="GO:0003677">
    <property type="term" value="F:DNA binding"/>
    <property type="evidence" value="ECO:0007669"/>
    <property type="project" value="InterPro"/>
</dbReference>
<name>A0A0P7YCU5_9GAMM</name>
<dbReference type="OrthoDB" id="9790252at2"/>
<dbReference type="EMBL" id="LJZQ01000021">
    <property type="protein sequence ID" value="KPQ27934.1"/>
    <property type="molecule type" value="Genomic_DNA"/>
</dbReference>
<dbReference type="Pfam" id="PF13413">
    <property type="entry name" value="HTH_25"/>
    <property type="match status" value="1"/>
</dbReference>
<dbReference type="InterPro" id="IPR001387">
    <property type="entry name" value="Cro/C1-type_HTH"/>
</dbReference>
<dbReference type="SUPFAM" id="SSF47413">
    <property type="entry name" value="lambda repressor-like DNA-binding domains"/>
    <property type="match status" value="1"/>
</dbReference>
<dbReference type="CDD" id="cd00093">
    <property type="entry name" value="HTH_XRE"/>
    <property type="match status" value="1"/>
</dbReference>
<evidence type="ECO:0000256" key="2">
    <source>
        <dbReference type="SAM" id="Phobius"/>
    </source>
</evidence>
<evidence type="ECO:0000313" key="5">
    <source>
        <dbReference type="Proteomes" id="UP000050416"/>
    </source>
</evidence>
<dbReference type="InterPro" id="IPR010982">
    <property type="entry name" value="Lambda_DNA-bd_dom_sf"/>
</dbReference>
<evidence type="ECO:0000313" key="4">
    <source>
        <dbReference type="EMBL" id="KPQ27934.1"/>
    </source>
</evidence>
<proteinExistence type="predicted"/>
<feature type="region of interest" description="Disordered" evidence="1">
    <location>
        <begin position="142"/>
        <end position="168"/>
    </location>
</feature>
<keyword evidence="2" id="KW-0812">Transmembrane</keyword>
<dbReference type="InterPro" id="IPR050400">
    <property type="entry name" value="Bact_Cytoskel_RodZ"/>
</dbReference>
<dbReference type="PANTHER" id="PTHR34475:SF1">
    <property type="entry name" value="CYTOSKELETON PROTEIN RODZ"/>
    <property type="match status" value="1"/>
</dbReference>
<dbReference type="InterPro" id="IPR025194">
    <property type="entry name" value="RodZ-like_C"/>
</dbReference>
<feature type="domain" description="Cytoskeleton protein RodZ-like C-terminal" evidence="3">
    <location>
        <begin position="257"/>
        <end position="317"/>
    </location>
</feature>
<dbReference type="Proteomes" id="UP000050416">
    <property type="component" value="Unassembled WGS sequence"/>
</dbReference>
<feature type="compositionally biased region" description="Polar residues" evidence="1">
    <location>
        <begin position="147"/>
        <end position="159"/>
    </location>
</feature>